<dbReference type="Proteomes" id="UP000663889">
    <property type="component" value="Unassembled WGS sequence"/>
</dbReference>
<comment type="caution">
    <text evidence="4">The sequence shown here is derived from an EMBL/GenBank/DDBJ whole genome shotgun (WGS) entry which is preliminary data.</text>
</comment>
<evidence type="ECO:0000313" key="3">
    <source>
        <dbReference type="EMBL" id="CAF0763832.1"/>
    </source>
</evidence>
<dbReference type="EMBL" id="CAJNOL010000028">
    <property type="protein sequence ID" value="CAF0763832.1"/>
    <property type="molecule type" value="Genomic_DNA"/>
</dbReference>
<dbReference type="Proteomes" id="UP000663870">
    <property type="component" value="Unassembled WGS sequence"/>
</dbReference>
<proteinExistence type="predicted"/>
<evidence type="ECO:0000313" key="6">
    <source>
        <dbReference type="Proteomes" id="UP000663870"/>
    </source>
</evidence>
<sequence length="197" mass="21374">MQKFSSISIVIVIFAITVNVRGEYNKLELTVHSAPAIDITNVDITPMPIVNPGQAFLTFIANLKRPIKTIQTALKINRAVSGINLPIRCYKVQGIEVGSCAYKDLCAVLKTMLPSFKPQTCPARMAQFGIDCNCPFNIPAGPLSIVNEPLELPDAQSSIANFMATGDFVIQLDAQDQVGPYASLTIKFTVKSQKQSG</sequence>
<dbReference type="GO" id="GO:0008047">
    <property type="term" value="F:enzyme activator activity"/>
    <property type="evidence" value="ECO:0007669"/>
    <property type="project" value="InterPro"/>
</dbReference>
<evidence type="ECO:0000256" key="2">
    <source>
        <dbReference type="SAM" id="SignalP"/>
    </source>
</evidence>
<evidence type="ECO:0000313" key="5">
    <source>
        <dbReference type="EMBL" id="CAF4095811.1"/>
    </source>
</evidence>
<dbReference type="InterPro" id="IPR028996">
    <property type="entry name" value="GM2-AP"/>
</dbReference>
<name>A0A813WMB8_9BILA</name>
<organism evidence="4 7">
    <name type="scientific">Rotaria sordida</name>
    <dbReference type="NCBI Taxonomy" id="392033"/>
    <lineage>
        <taxon>Eukaryota</taxon>
        <taxon>Metazoa</taxon>
        <taxon>Spiralia</taxon>
        <taxon>Gnathifera</taxon>
        <taxon>Rotifera</taxon>
        <taxon>Eurotatoria</taxon>
        <taxon>Bdelloidea</taxon>
        <taxon>Philodinida</taxon>
        <taxon>Philodinidae</taxon>
        <taxon>Rotaria</taxon>
    </lineage>
</organism>
<dbReference type="EMBL" id="CAJNOU010000083">
    <property type="protein sequence ID" value="CAF0854374.1"/>
    <property type="molecule type" value="Genomic_DNA"/>
</dbReference>
<dbReference type="AlphaFoldDB" id="A0A813WMB8"/>
<evidence type="ECO:0000256" key="1">
    <source>
        <dbReference type="ARBA" id="ARBA00022729"/>
    </source>
</evidence>
<dbReference type="PANTHER" id="PTHR17357:SF0">
    <property type="entry name" value="GANGLIOSIDE GM2 ACTIVATOR"/>
    <property type="match status" value="1"/>
</dbReference>
<protein>
    <recommendedName>
        <fullName evidence="8">Ganglioside GM2 activator</fullName>
    </recommendedName>
</protein>
<dbReference type="PANTHER" id="PTHR17357">
    <property type="entry name" value="GM2 GANGLIOSIDE ACTIVATOR PROTEIN"/>
    <property type="match status" value="1"/>
</dbReference>
<dbReference type="EMBL" id="CAJOBE010009913">
    <property type="protein sequence ID" value="CAF4095811.1"/>
    <property type="molecule type" value="Genomic_DNA"/>
</dbReference>
<dbReference type="Proteomes" id="UP000663874">
    <property type="component" value="Unassembled WGS sequence"/>
</dbReference>
<evidence type="ECO:0000313" key="7">
    <source>
        <dbReference type="Proteomes" id="UP000663889"/>
    </source>
</evidence>
<accession>A0A813WMB8</accession>
<dbReference type="InterPro" id="IPR036846">
    <property type="entry name" value="GM2-AP_sf"/>
</dbReference>
<gene>
    <name evidence="5" type="ORF">FNK824_LOCUS31142</name>
    <name evidence="3" type="ORF">JXQ802_LOCUS2344</name>
    <name evidence="4" type="ORF">SEV965_LOCUS3280</name>
</gene>
<feature type="chain" id="PRO_5035683495" description="Ganglioside GM2 activator" evidence="2">
    <location>
        <begin position="23"/>
        <end position="197"/>
    </location>
</feature>
<dbReference type="Gene3D" id="2.70.220.10">
    <property type="entry name" value="Ganglioside GM2 activator"/>
    <property type="match status" value="1"/>
</dbReference>
<reference evidence="4" key="1">
    <citation type="submission" date="2021-02" db="EMBL/GenBank/DDBJ databases">
        <authorList>
            <person name="Nowell W R."/>
        </authorList>
    </citation>
    <scope>NUCLEOTIDE SEQUENCE</scope>
</reference>
<feature type="signal peptide" evidence="2">
    <location>
        <begin position="1"/>
        <end position="22"/>
    </location>
</feature>
<dbReference type="GO" id="GO:0005319">
    <property type="term" value="F:lipid transporter activity"/>
    <property type="evidence" value="ECO:0007669"/>
    <property type="project" value="TreeGrafter"/>
</dbReference>
<dbReference type="GO" id="GO:0009898">
    <property type="term" value="C:cytoplasmic side of plasma membrane"/>
    <property type="evidence" value="ECO:0007669"/>
    <property type="project" value="TreeGrafter"/>
</dbReference>
<evidence type="ECO:0008006" key="8">
    <source>
        <dbReference type="Google" id="ProtNLM"/>
    </source>
</evidence>
<keyword evidence="1 2" id="KW-0732">Signal</keyword>
<evidence type="ECO:0000313" key="4">
    <source>
        <dbReference type="EMBL" id="CAF0854374.1"/>
    </source>
</evidence>
<keyword evidence="6" id="KW-1185">Reference proteome</keyword>
<dbReference type="SUPFAM" id="SSF63707">
    <property type="entry name" value="Ganglioside M2 (gm2) activator"/>
    <property type="match status" value="1"/>
</dbReference>
<dbReference type="GO" id="GO:0006689">
    <property type="term" value="P:ganglioside catabolic process"/>
    <property type="evidence" value="ECO:0007669"/>
    <property type="project" value="InterPro"/>
</dbReference>